<dbReference type="Proteomes" id="UP000247480">
    <property type="component" value="Unassembled WGS sequence"/>
</dbReference>
<gene>
    <name evidence="1" type="ORF">KPSA1_00399</name>
</gene>
<evidence type="ECO:0000313" key="2">
    <source>
        <dbReference type="Proteomes" id="UP000247480"/>
    </source>
</evidence>
<proteinExistence type="predicted"/>
<name>A0A2V0Q3J6_PSESF</name>
<protein>
    <submittedName>
        <fullName evidence="1">NADH:ubiquinone oxidoreductase subunit 2</fullName>
    </submittedName>
</protein>
<dbReference type="AlphaFoldDB" id="A0A2V0Q3J6"/>
<comment type="caution">
    <text evidence="1">The sequence shown here is derived from an EMBL/GenBank/DDBJ whole genome shotgun (WGS) entry which is preliminary data.</text>
</comment>
<sequence>MNYPGTRRVSEAVPVSTLALSVFLHYVSRLRCRAGRLSSYICLAREANDEHQPTAYGCRRALPAF</sequence>
<keyword evidence="1" id="KW-0830">Ubiquinone</keyword>
<dbReference type="EMBL" id="BGJZ01000013">
    <property type="protein sequence ID" value="GBH07066.1"/>
    <property type="molecule type" value="Genomic_DNA"/>
</dbReference>
<evidence type="ECO:0000313" key="1">
    <source>
        <dbReference type="EMBL" id="GBH07066.1"/>
    </source>
</evidence>
<organism evidence="1 2">
    <name type="scientific">Pseudomonas syringae pv. actinidiae</name>
    <dbReference type="NCBI Taxonomy" id="103796"/>
    <lineage>
        <taxon>Bacteria</taxon>
        <taxon>Pseudomonadati</taxon>
        <taxon>Pseudomonadota</taxon>
        <taxon>Gammaproteobacteria</taxon>
        <taxon>Pseudomonadales</taxon>
        <taxon>Pseudomonadaceae</taxon>
        <taxon>Pseudomonas</taxon>
        <taxon>Pseudomonas syringae</taxon>
    </lineage>
</organism>
<reference evidence="1 2" key="1">
    <citation type="submission" date="2018-04" db="EMBL/GenBank/DDBJ databases">
        <title>Draft genome sequence of Pseudomonas syringae pv. actinidiae biovar 1 strains isolated from kiwifruit in Kagawa prefecture.</title>
        <authorList>
            <person name="Tabuchi M."/>
            <person name="Saito M."/>
            <person name="Fujiwara S."/>
            <person name="Sasa N."/>
            <person name="Akimitsu K."/>
            <person name="Gomi K."/>
            <person name="Konishi-Sugita S."/>
            <person name="Hamano K."/>
            <person name="Kataoka I."/>
        </authorList>
    </citation>
    <scope>NUCLEOTIDE SEQUENCE [LARGE SCALE GENOMIC DNA]</scope>
    <source>
        <strain evidence="1 2">MAFF212206</strain>
    </source>
</reference>
<accession>A0A2V0Q3J6</accession>